<feature type="region of interest" description="Disordered" evidence="2">
    <location>
        <begin position="101"/>
        <end position="161"/>
    </location>
</feature>
<feature type="compositionally biased region" description="Low complexity" evidence="2">
    <location>
        <begin position="23"/>
        <end position="37"/>
    </location>
</feature>
<feature type="domain" description="UBA" evidence="3">
    <location>
        <begin position="545"/>
        <end position="589"/>
    </location>
</feature>
<dbReference type="AlphaFoldDB" id="A0A7N0T534"/>
<feature type="coiled-coil region" evidence="1">
    <location>
        <begin position="190"/>
        <end position="249"/>
    </location>
</feature>
<dbReference type="EnsemblPlants" id="Kaladp0022s0213.1.v1.1">
    <property type="protein sequence ID" value="Kaladp0022s0213.1.v1.1"/>
    <property type="gene ID" value="Kaladp0022s0213.v1.1"/>
</dbReference>
<feature type="region of interest" description="Disordered" evidence="2">
    <location>
        <begin position="1"/>
        <end position="48"/>
    </location>
</feature>
<dbReference type="Proteomes" id="UP000594263">
    <property type="component" value="Unplaced"/>
</dbReference>
<dbReference type="OMA" id="MNSSQFM"/>
<dbReference type="Gramene" id="Kaladp0022s0213.1.v1.1">
    <property type="protein sequence ID" value="Kaladp0022s0213.1.v1.1"/>
    <property type="gene ID" value="Kaladp0022s0213.v1.1"/>
</dbReference>
<feature type="compositionally biased region" description="Low complexity" evidence="2">
    <location>
        <begin position="434"/>
        <end position="445"/>
    </location>
</feature>
<protein>
    <recommendedName>
        <fullName evidence="3">UBA domain-containing protein</fullName>
    </recommendedName>
</protein>
<feature type="compositionally biased region" description="Low complexity" evidence="2">
    <location>
        <begin position="383"/>
        <end position="406"/>
    </location>
</feature>
<feature type="compositionally biased region" description="Polar residues" evidence="2">
    <location>
        <begin position="7"/>
        <end position="16"/>
    </location>
</feature>
<dbReference type="PANTHER" id="PTHR31805:SF14">
    <property type="entry name" value="RECEPTOR-LIKE KINASE, PUTATIVE (DUF1421)-RELATED"/>
    <property type="match status" value="1"/>
</dbReference>
<evidence type="ECO:0000256" key="1">
    <source>
        <dbReference type="SAM" id="Coils"/>
    </source>
</evidence>
<dbReference type="Pfam" id="PF07223">
    <property type="entry name" value="DUF1421"/>
    <property type="match status" value="1"/>
</dbReference>
<proteinExistence type="predicted"/>
<sequence>MRIEAKQFQSRLLSQIPNPSPAAPSVSSASSNHLLSPTNSRVERKSMNPSSFMDKQIMDLSGASPKTNPNDFIDLISHPPRPIQHQDDDVDVDERHNLAKDHIQPSYDFQPIRPPPQSANYDHGPSRPWNSADSKSPNTSSPLTKNYGSLDSTEPAKGILAKDRNVDDGSILSEIDRTMKKYTDTVLHALEGVSARLTQLETRTRNLENSVDDIKVSVGNNHGTTDGKVRQLENILREVQTGVQVLRDKHEIIEAQLQVSKLQVLQTGQHSENLNSAGSSSVPTIISEPLQETAQQLVASVPQQAYQQPPPAALPPFPTSQNVAPPSLQSQTFVPQPQPPSQIPQNQIPHSAHYPPPGQTQEAPNQHYQHPPTQQPPPPPSSAPHQLYAGSYPSYSQPSQQHMSMPPVVPPQAQPPVNIRQEEAQYFPSQSYAPTPQQPLSQSSSAGTPSQQYYGPPSQVYDSPPHRSNLGYSSGYGAPTGPNEPYPYGASTQYGGGSKPQLAPSAGGGGYPQLPTARVLPQAIPTASAISGESGSSGTGNNRVPVDDVVDKVTSMGFSREQVRATVRRLTENGQSVDLNVVLDKLMNDSDVQPPKGWFGR</sequence>
<name>A0A7N0T534_KALFE</name>
<evidence type="ECO:0000313" key="4">
    <source>
        <dbReference type="EnsemblPlants" id="Kaladp0022s0213.1.v1.1"/>
    </source>
</evidence>
<keyword evidence="1" id="KW-0175">Coiled coil</keyword>
<dbReference type="InterPro" id="IPR015940">
    <property type="entry name" value="UBA"/>
</dbReference>
<organism evidence="4 5">
    <name type="scientific">Kalanchoe fedtschenkoi</name>
    <name type="common">Lavender scallops</name>
    <name type="synonym">South American air plant</name>
    <dbReference type="NCBI Taxonomy" id="63787"/>
    <lineage>
        <taxon>Eukaryota</taxon>
        <taxon>Viridiplantae</taxon>
        <taxon>Streptophyta</taxon>
        <taxon>Embryophyta</taxon>
        <taxon>Tracheophyta</taxon>
        <taxon>Spermatophyta</taxon>
        <taxon>Magnoliopsida</taxon>
        <taxon>eudicotyledons</taxon>
        <taxon>Gunneridae</taxon>
        <taxon>Pentapetalae</taxon>
        <taxon>Saxifragales</taxon>
        <taxon>Crassulaceae</taxon>
        <taxon>Kalanchoe</taxon>
    </lineage>
</organism>
<feature type="compositionally biased region" description="Pro residues" evidence="2">
    <location>
        <begin position="308"/>
        <end position="318"/>
    </location>
</feature>
<evidence type="ECO:0000256" key="2">
    <source>
        <dbReference type="SAM" id="MobiDB-lite"/>
    </source>
</evidence>
<feature type="compositionally biased region" description="Polar residues" evidence="2">
    <location>
        <begin position="319"/>
        <end position="334"/>
    </location>
</feature>
<dbReference type="InterPro" id="IPR010820">
    <property type="entry name" value="DUF1421"/>
</dbReference>
<feature type="compositionally biased region" description="Polar residues" evidence="2">
    <location>
        <begin position="128"/>
        <end position="152"/>
    </location>
</feature>
<reference evidence="4" key="1">
    <citation type="submission" date="2021-01" db="UniProtKB">
        <authorList>
            <consortium name="EnsemblPlants"/>
        </authorList>
    </citation>
    <scope>IDENTIFICATION</scope>
</reference>
<feature type="compositionally biased region" description="Pro residues" evidence="2">
    <location>
        <begin position="373"/>
        <end position="382"/>
    </location>
</feature>
<feature type="region of interest" description="Disordered" evidence="2">
    <location>
        <begin position="300"/>
        <end position="516"/>
    </location>
</feature>
<evidence type="ECO:0000259" key="3">
    <source>
        <dbReference type="PROSITE" id="PS50030"/>
    </source>
</evidence>
<feature type="region of interest" description="Disordered" evidence="2">
    <location>
        <begin position="60"/>
        <end position="88"/>
    </location>
</feature>
<dbReference type="PANTHER" id="PTHR31805">
    <property type="entry name" value="RECEPTOR-LIKE KINASE, PUTATIVE (DUF1421)-RELATED"/>
    <property type="match status" value="1"/>
</dbReference>
<accession>A0A7N0T534</accession>
<evidence type="ECO:0000313" key="5">
    <source>
        <dbReference type="Proteomes" id="UP000594263"/>
    </source>
</evidence>
<dbReference type="PROSITE" id="PS50030">
    <property type="entry name" value="UBA"/>
    <property type="match status" value="1"/>
</dbReference>
<keyword evidence="5" id="KW-1185">Reference proteome</keyword>